<dbReference type="Pfam" id="PF12738">
    <property type="entry name" value="PTCB-BRCT"/>
    <property type="match status" value="2"/>
</dbReference>
<dbReference type="Pfam" id="PF16589">
    <property type="entry name" value="BRCT_2"/>
    <property type="match status" value="1"/>
</dbReference>
<dbReference type="GO" id="GO:1990683">
    <property type="term" value="P:DNA double-strand break attachment to nuclear envelope"/>
    <property type="evidence" value="ECO:0007669"/>
    <property type="project" value="TreeGrafter"/>
</dbReference>
<dbReference type="EMBL" id="JABBWG010000020">
    <property type="protein sequence ID" value="KAG1814740.1"/>
    <property type="molecule type" value="Genomic_DNA"/>
</dbReference>
<dbReference type="GeneID" id="64634347"/>
<feature type="compositionally biased region" description="Basic and acidic residues" evidence="1">
    <location>
        <begin position="957"/>
        <end position="973"/>
    </location>
</feature>
<feature type="compositionally biased region" description="Polar residues" evidence="1">
    <location>
        <begin position="738"/>
        <end position="756"/>
    </location>
</feature>
<evidence type="ECO:0000313" key="3">
    <source>
        <dbReference type="EMBL" id="KAG1814740.1"/>
    </source>
</evidence>
<feature type="compositionally biased region" description="Basic residues" evidence="1">
    <location>
        <begin position="649"/>
        <end position="658"/>
    </location>
</feature>
<dbReference type="PANTHER" id="PTHR47667">
    <property type="entry name" value="REGULATOR OF TY1 TRANSPOSITION PROTEIN 107"/>
    <property type="match status" value="1"/>
</dbReference>
<feature type="compositionally biased region" description="Basic and acidic residues" evidence="1">
    <location>
        <begin position="917"/>
        <end position="932"/>
    </location>
</feature>
<dbReference type="Proteomes" id="UP000807769">
    <property type="component" value="Unassembled WGS sequence"/>
</dbReference>
<organism evidence="3 4">
    <name type="scientific">Suillus subaureus</name>
    <dbReference type="NCBI Taxonomy" id="48587"/>
    <lineage>
        <taxon>Eukaryota</taxon>
        <taxon>Fungi</taxon>
        <taxon>Dikarya</taxon>
        <taxon>Basidiomycota</taxon>
        <taxon>Agaricomycotina</taxon>
        <taxon>Agaricomycetes</taxon>
        <taxon>Agaricomycetidae</taxon>
        <taxon>Boletales</taxon>
        <taxon>Suillineae</taxon>
        <taxon>Suillaceae</taxon>
        <taxon>Suillus</taxon>
    </lineage>
</organism>
<dbReference type="OrthoDB" id="342264at2759"/>
<evidence type="ECO:0000313" key="4">
    <source>
        <dbReference type="Proteomes" id="UP000807769"/>
    </source>
</evidence>
<reference evidence="3" key="1">
    <citation type="journal article" date="2020" name="New Phytol.">
        <title>Comparative genomics reveals dynamic genome evolution in host specialist ectomycorrhizal fungi.</title>
        <authorList>
            <person name="Lofgren L.A."/>
            <person name="Nguyen N.H."/>
            <person name="Vilgalys R."/>
            <person name="Ruytinx J."/>
            <person name="Liao H.L."/>
            <person name="Branco S."/>
            <person name="Kuo A."/>
            <person name="LaButti K."/>
            <person name="Lipzen A."/>
            <person name="Andreopoulos W."/>
            <person name="Pangilinan J."/>
            <person name="Riley R."/>
            <person name="Hundley H."/>
            <person name="Na H."/>
            <person name="Barry K."/>
            <person name="Grigoriev I.V."/>
            <person name="Stajich J.E."/>
            <person name="Kennedy P.G."/>
        </authorList>
    </citation>
    <scope>NUCLEOTIDE SEQUENCE</scope>
    <source>
        <strain evidence="3">MN1</strain>
    </source>
</reference>
<feature type="domain" description="BRCT" evidence="2">
    <location>
        <begin position="1109"/>
        <end position="1172"/>
    </location>
</feature>
<feature type="region of interest" description="Disordered" evidence="1">
    <location>
        <begin position="597"/>
        <end position="1091"/>
    </location>
</feature>
<dbReference type="CDD" id="cd18436">
    <property type="entry name" value="BRCT_BRC1_like_rpt2"/>
    <property type="match status" value="1"/>
</dbReference>
<accession>A0A9P7E943</accession>
<dbReference type="InterPro" id="IPR053036">
    <property type="entry name" value="CellCycle_DNARepair_Reg"/>
</dbReference>
<dbReference type="Gene3D" id="3.40.50.10190">
    <property type="entry name" value="BRCT domain"/>
    <property type="match status" value="4"/>
</dbReference>
<dbReference type="GO" id="GO:0006302">
    <property type="term" value="P:double-strand break repair"/>
    <property type="evidence" value="ECO:0007669"/>
    <property type="project" value="TreeGrafter"/>
</dbReference>
<dbReference type="GO" id="GO:0035361">
    <property type="term" value="C:Cul8-RING ubiquitin ligase complex"/>
    <property type="evidence" value="ECO:0007669"/>
    <property type="project" value="TreeGrafter"/>
</dbReference>
<dbReference type="SUPFAM" id="SSF52113">
    <property type="entry name" value="BRCT domain"/>
    <property type="match status" value="3"/>
</dbReference>
<feature type="compositionally biased region" description="Polar residues" evidence="1">
    <location>
        <begin position="637"/>
        <end position="648"/>
    </location>
</feature>
<keyword evidence="4" id="KW-1185">Reference proteome</keyword>
<dbReference type="CDD" id="cd17743">
    <property type="entry name" value="BRCT_BRC1_like_rpt5"/>
    <property type="match status" value="1"/>
</dbReference>
<feature type="compositionally biased region" description="Low complexity" evidence="1">
    <location>
        <begin position="509"/>
        <end position="527"/>
    </location>
</feature>
<feature type="domain" description="BRCT" evidence="2">
    <location>
        <begin position="346"/>
        <end position="429"/>
    </location>
</feature>
<dbReference type="InterPro" id="IPR036420">
    <property type="entry name" value="BRCT_dom_sf"/>
</dbReference>
<dbReference type="CDD" id="cd18432">
    <property type="entry name" value="BRCT_PAXIP1_rpt6_like"/>
    <property type="match status" value="1"/>
</dbReference>
<feature type="compositionally biased region" description="Polar residues" evidence="1">
    <location>
        <begin position="1082"/>
        <end position="1091"/>
    </location>
</feature>
<dbReference type="Pfam" id="PF16770">
    <property type="entry name" value="RTT107_BRCT_5"/>
    <property type="match status" value="1"/>
</dbReference>
<dbReference type="SMART" id="SM00292">
    <property type="entry name" value="BRCT"/>
    <property type="match status" value="5"/>
</dbReference>
<proteinExistence type="predicted"/>
<feature type="compositionally biased region" description="Low complexity" evidence="1">
    <location>
        <begin position="1025"/>
        <end position="1041"/>
    </location>
</feature>
<dbReference type="GO" id="GO:0005634">
    <property type="term" value="C:nucleus"/>
    <property type="evidence" value="ECO:0007669"/>
    <property type="project" value="TreeGrafter"/>
</dbReference>
<sequence>MAVFDDVHYVLSSSIPAEQRKELSGLLDLNGATSAPPHTHLIALAGSHTQHEHAGSLHIVSGMWVHRSIVLGKLQLEQYYSPDPTMIFSGIVACATDLSPSDLEVLSAGITSLGGQWRTGLTRDVTHLFALHEQSDKYQTAMHFAPHTHMSVLTPHWFDDSVRVGRRVPEGPYLWPDPKVLQAGMQVTMDEDDVEIGEGGKKKRKKSGETRLSSPMVTEEAECRERVDVWAGRRLLLSRSLELGQGHREAVEANIQRAGGTVAKVKGTSTDEEAQENEEATLVDECDVFVTRYRSGKAYFKAARSSRPILIGNLTWMFHVDASGTLNDPHDSLLWYPVPRGGIPGLNECEITVTNYTGAARDYLKKLIQVMGARFTPSMSQSNKVLVAGYSPSPKTQRAVAWSIPIINHTWLEDCFIAWKWVPLNDRSQAIVSLNLTVGVDKYILFPPGVDFGKMLMTPIGGTSASSVYMTSGGPVPGGRGVGPIDIDVEEQRDAEYRRGMVDEVEPVTTTTDIPKSNAKAKTTSSKSKPKVIDDEGSSAPKTSQPVASRPKPNALTAPQATDMSARDAGEVEIAVNFGDDEDLDFDDAGDIAASVVMDVDDQHVSPSKSPRHQKPKPTSSGKLKKSQKVTLEEEGGTTSIDDGSSRLTKPRPRKRSRIIRESTVSDASDDAVEVYEGRVTDGVKNSREIDESSADDEAPPKAETKASGKSNKLPTSKEKTKPQKAGHLPPSRERSNSESMSARPSRSIPGSSTPIKTGMKPKPKPKETPQRAPSLSDDDDEIFARPAKHQPLTPSAKVRAKEPEKEPLTTSSKAKEKQNARAPSPSLSTTHSPSPPAKTFRTPKRTVSVLVPSLPKDYLSPSPRKDTPTNKEGRSELARTNSIHASAAEASTSGSKRGRPSFSKPSTSTPSVKGKSKSEARNESESEHEDGVSVVSDTYTSRGLPKRSAANKATSKLRDEIMPDVVNFEKERKNAKRRRSSGLNDSFIALRDEEEVEEERNGKKRKVAKARAEDANEETEVEVISISRTKSTSKTGAAEGKGTKKKAGEGMSIDEDEPSKRKGVKATQNKKGLHAPDVVTDQLSGPSRESGTVRVMTTGIQLTDDTIKRLNKLGAKMTTKPNDCTHLVTKGIVRTEKFLCAIASSPFVLTEGWVNSSVRTGKLLLETDFLISDPESERKWNFKLSTSLERAKREDGGDSLLKGMTFYVTPKVEIDLKLLKAVIASAGGQVQTSKPTTRILKGNKNRHVISCPADQSIWRPLVEEGYTIYSTELILLAVLTQEIRWKDDNCISSKPS</sequence>
<feature type="compositionally biased region" description="Basic and acidic residues" evidence="1">
    <location>
        <begin position="864"/>
        <end position="878"/>
    </location>
</feature>
<feature type="compositionally biased region" description="Basic and acidic residues" evidence="1">
    <location>
        <begin position="800"/>
        <end position="820"/>
    </location>
</feature>
<feature type="compositionally biased region" description="Basic and acidic residues" evidence="1">
    <location>
        <begin position="676"/>
        <end position="691"/>
    </location>
</feature>
<feature type="region of interest" description="Disordered" evidence="1">
    <location>
        <begin position="496"/>
        <end position="566"/>
    </location>
</feature>
<feature type="compositionally biased region" description="Low complexity" evidence="1">
    <location>
        <begin position="824"/>
        <end position="833"/>
    </location>
</feature>
<feature type="domain" description="BRCT" evidence="2">
    <location>
        <begin position="83"/>
        <end position="175"/>
    </location>
</feature>
<feature type="domain" description="BRCT" evidence="2">
    <location>
        <begin position="1"/>
        <end position="82"/>
    </location>
</feature>
<gene>
    <name evidence="3" type="ORF">BJ212DRAFT_1481929</name>
</gene>
<protein>
    <recommendedName>
        <fullName evidence="2">BRCT domain-containing protein</fullName>
    </recommendedName>
</protein>
<feature type="region of interest" description="Disordered" evidence="1">
    <location>
        <begin position="194"/>
        <end position="214"/>
    </location>
</feature>
<evidence type="ECO:0000259" key="2">
    <source>
        <dbReference type="PROSITE" id="PS50172"/>
    </source>
</evidence>
<evidence type="ECO:0000256" key="1">
    <source>
        <dbReference type="SAM" id="MobiDB-lite"/>
    </source>
</evidence>
<feature type="compositionally biased region" description="Polar residues" evidence="1">
    <location>
        <begin position="879"/>
        <end position="896"/>
    </location>
</feature>
<name>A0A9P7E943_9AGAM</name>
<dbReference type="RefSeq" id="XP_041192076.1">
    <property type="nucleotide sequence ID" value="XM_041340331.1"/>
</dbReference>
<dbReference type="InterPro" id="IPR001357">
    <property type="entry name" value="BRCT_dom"/>
</dbReference>
<dbReference type="PROSITE" id="PS50172">
    <property type="entry name" value="BRCT"/>
    <property type="match status" value="4"/>
</dbReference>
<comment type="caution">
    <text evidence="3">The sequence shown here is derived from an EMBL/GenBank/DDBJ whole genome shotgun (WGS) entry which is preliminary data.</text>
</comment>
<dbReference type="PANTHER" id="PTHR47667:SF1">
    <property type="entry name" value="REGULATOR OF TY1 TRANSPOSITION PROTEIN 107"/>
    <property type="match status" value="1"/>
</dbReference>
<feature type="compositionally biased region" description="Low complexity" evidence="1">
    <location>
        <begin position="901"/>
        <end position="914"/>
    </location>
</feature>